<dbReference type="GO" id="GO:0017038">
    <property type="term" value="P:protein import"/>
    <property type="evidence" value="ECO:0007669"/>
    <property type="project" value="InterPro"/>
</dbReference>
<dbReference type="GO" id="GO:0006605">
    <property type="term" value="P:protein targeting"/>
    <property type="evidence" value="ECO:0007669"/>
    <property type="project" value="UniProtKB-UniRule"/>
</dbReference>
<dbReference type="PATRIC" id="fig|1197325.3.peg.573"/>
<dbReference type="Pfam" id="PF21090">
    <property type="entry name" value="P-loop_SecA"/>
    <property type="match status" value="2"/>
</dbReference>
<dbReference type="Proteomes" id="UP000009005">
    <property type="component" value="Chromosome"/>
</dbReference>
<feature type="binding site" evidence="12">
    <location>
        <begin position="101"/>
        <end position="105"/>
    </location>
    <ligand>
        <name>ATP</name>
        <dbReference type="ChEBI" id="CHEBI:30616"/>
    </ligand>
</feature>
<feature type="binding site" evidence="12">
    <location>
        <position position="83"/>
    </location>
    <ligand>
        <name>ATP</name>
        <dbReference type="ChEBI" id="CHEBI:30616"/>
    </ligand>
</feature>
<evidence type="ECO:0000256" key="1">
    <source>
        <dbReference type="ARBA" id="ARBA00004170"/>
    </source>
</evidence>
<dbReference type="Pfam" id="PF07517">
    <property type="entry name" value="SecA_DEAD"/>
    <property type="match status" value="1"/>
</dbReference>
<dbReference type="InterPro" id="IPR000185">
    <property type="entry name" value="SecA"/>
</dbReference>
<comment type="function">
    <text evidence="12">Part of the Sec protein translocase complex. Interacts with the SecYEG preprotein conducting channel. Has a central role in coupling the hydrolysis of ATP to the transfer of proteins into and across the cell membrane, serving as an ATP-driven molecular motor driving the stepwise translocation of polypeptide chains across the membrane.</text>
</comment>
<dbReference type="CDD" id="cd17928">
    <property type="entry name" value="DEXDc_SecA"/>
    <property type="match status" value="1"/>
</dbReference>
<dbReference type="RefSeq" id="WP_014850027.1">
    <property type="nucleotide sequence ID" value="NC_018149.1"/>
</dbReference>
<evidence type="ECO:0000259" key="15">
    <source>
        <dbReference type="PROSITE" id="PS51194"/>
    </source>
</evidence>
<dbReference type="SUPFAM" id="SSF52540">
    <property type="entry name" value="P-loop containing nucleoside triphosphate hydrolases"/>
    <property type="match status" value="2"/>
</dbReference>
<dbReference type="FunFam" id="3.40.50.300:FF:000429">
    <property type="entry name" value="Preprotein translocase subunit SecA"/>
    <property type="match status" value="1"/>
</dbReference>
<dbReference type="STRING" id="1197325.WEN_02665"/>
<dbReference type="InterPro" id="IPR011130">
    <property type="entry name" value="SecA_preprotein_X-link_dom"/>
</dbReference>
<organism evidence="17 18">
    <name type="scientific">Mycoplasma wenyonii (strain Massachusetts)</name>
    <name type="common">Eperythrozoon wenyonii</name>
    <dbReference type="NCBI Taxonomy" id="1197325"/>
    <lineage>
        <taxon>Bacteria</taxon>
        <taxon>Bacillati</taxon>
        <taxon>Mycoplasmatota</taxon>
        <taxon>Mollicutes</taxon>
        <taxon>Mycoplasmataceae</taxon>
        <taxon>Mycoplasma</taxon>
    </lineage>
</organism>
<comment type="similarity">
    <text evidence="2 12">Belongs to the SecA family.</text>
</comment>
<dbReference type="GO" id="GO:0008564">
    <property type="term" value="F:protein-exporting ATPase activity"/>
    <property type="evidence" value="ECO:0007669"/>
    <property type="project" value="UniProtKB-EC"/>
</dbReference>
<dbReference type="HAMAP" id="MF_01382">
    <property type="entry name" value="SecA"/>
    <property type="match status" value="1"/>
</dbReference>
<dbReference type="OrthoDB" id="9805579at2"/>
<evidence type="ECO:0000256" key="12">
    <source>
        <dbReference type="HAMAP-Rule" id="MF_01382"/>
    </source>
</evidence>
<feature type="binding site" evidence="12">
    <location>
        <position position="489"/>
    </location>
    <ligand>
        <name>ATP</name>
        <dbReference type="ChEBI" id="CHEBI:30616"/>
    </ligand>
</feature>
<dbReference type="GO" id="GO:0005886">
    <property type="term" value="C:plasma membrane"/>
    <property type="evidence" value="ECO:0007669"/>
    <property type="project" value="UniProtKB-SubCell"/>
</dbReference>
<comment type="subunit">
    <text evidence="12">Monomer and homodimer. Part of the essential Sec protein translocation apparatus which comprises SecA, SecYEG and auxiliary proteins SecDF. Other proteins may also be involved.</text>
</comment>
<feature type="domain" description="Helicase ATP-binding" evidence="14">
    <location>
        <begin position="85"/>
        <end position="243"/>
    </location>
</feature>
<evidence type="ECO:0000256" key="4">
    <source>
        <dbReference type="ARBA" id="ARBA00022475"/>
    </source>
</evidence>
<evidence type="ECO:0000256" key="9">
    <source>
        <dbReference type="ARBA" id="ARBA00022967"/>
    </source>
</evidence>
<evidence type="ECO:0000313" key="17">
    <source>
        <dbReference type="EMBL" id="AFN65318.1"/>
    </source>
</evidence>
<evidence type="ECO:0000256" key="2">
    <source>
        <dbReference type="ARBA" id="ARBA00007650"/>
    </source>
</evidence>
<dbReference type="SMART" id="SM00958">
    <property type="entry name" value="SecA_PP_bind"/>
    <property type="match status" value="1"/>
</dbReference>
<evidence type="ECO:0000256" key="7">
    <source>
        <dbReference type="ARBA" id="ARBA00022840"/>
    </source>
</evidence>
<dbReference type="AlphaFoldDB" id="I6Z6V7"/>
<keyword evidence="9 12" id="KW-1278">Translocase</keyword>
<protein>
    <recommendedName>
        <fullName evidence="12">Protein translocase subunit SecA</fullName>
        <ecNumber evidence="12">7.4.2.8</ecNumber>
    </recommendedName>
</protein>
<dbReference type="InterPro" id="IPR014018">
    <property type="entry name" value="SecA_motor_DEAD"/>
</dbReference>
<dbReference type="InterPro" id="IPR044722">
    <property type="entry name" value="SecA_SF2_C"/>
</dbReference>
<dbReference type="PROSITE" id="PS51192">
    <property type="entry name" value="HELICASE_ATP_BIND_1"/>
    <property type="match status" value="1"/>
</dbReference>
<evidence type="ECO:0000259" key="16">
    <source>
        <dbReference type="PROSITE" id="PS51196"/>
    </source>
</evidence>
<dbReference type="PROSITE" id="PS51194">
    <property type="entry name" value="HELICASE_CTER"/>
    <property type="match status" value="1"/>
</dbReference>
<dbReference type="InterPro" id="IPR036670">
    <property type="entry name" value="SecA_X-link_sf"/>
</dbReference>
<dbReference type="CDD" id="cd18803">
    <property type="entry name" value="SF2_C_secA"/>
    <property type="match status" value="1"/>
</dbReference>
<reference evidence="17 18" key="1">
    <citation type="journal article" date="2012" name="J. Bacteriol.">
        <title>Complete genome sequence of Mycoplasma wenyonii strain Massachusetts.</title>
        <authorList>
            <person name="Dos Santos A.P."/>
            <person name="Guimaraes A.M."/>
            <person name="do Nascimento N.C."/>
            <person name="Sanmiguel P.J."/>
            <person name="Messick J.B."/>
        </authorList>
    </citation>
    <scope>NUCLEOTIDE SEQUENCE [LARGE SCALE GENOMIC DNA]</scope>
    <source>
        <strain evidence="17 18">Massachusetts</strain>
    </source>
</reference>
<feature type="coiled-coil region" evidence="13">
    <location>
        <begin position="17"/>
        <end position="44"/>
    </location>
</feature>
<dbReference type="PROSITE" id="PS51196">
    <property type="entry name" value="SECA_MOTOR_DEAD"/>
    <property type="match status" value="1"/>
</dbReference>
<evidence type="ECO:0000256" key="5">
    <source>
        <dbReference type="ARBA" id="ARBA00022490"/>
    </source>
</evidence>
<keyword evidence="3 12" id="KW-0813">Transport</keyword>
<dbReference type="GO" id="GO:0065002">
    <property type="term" value="P:intracellular protein transmembrane transport"/>
    <property type="evidence" value="ECO:0007669"/>
    <property type="project" value="UniProtKB-UniRule"/>
</dbReference>
<keyword evidence="7 12" id="KW-0067">ATP-binding</keyword>
<feature type="domain" description="Helicase C-terminal" evidence="15">
    <location>
        <begin position="418"/>
        <end position="580"/>
    </location>
</feature>
<evidence type="ECO:0000256" key="8">
    <source>
        <dbReference type="ARBA" id="ARBA00022927"/>
    </source>
</evidence>
<dbReference type="GO" id="GO:0043952">
    <property type="term" value="P:protein transport by the Sec complex"/>
    <property type="evidence" value="ECO:0007669"/>
    <property type="project" value="TreeGrafter"/>
</dbReference>
<feature type="domain" description="SecA family profile" evidence="16">
    <location>
        <begin position="1"/>
        <end position="567"/>
    </location>
</feature>
<evidence type="ECO:0000256" key="13">
    <source>
        <dbReference type="SAM" id="Coils"/>
    </source>
</evidence>
<evidence type="ECO:0000256" key="6">
    <source>
        <dbReference type="ARBA" id="ARBA00022741"/>
    </source>
</evidence>
<dbReference type="Gene3D" id="1.10.3060.10">
    <property type="entry name" value="Helical scaffold and wing domains of SecA"/>
    <property type="match status" value="1"/>
</dbReference>
<dbReference type="InterPro" id="IPR011116">
    <property type="entry name" value="SecA_Wing/Scaffold"/>
</dbReference>
<dbReference type="InterPro" id="IPR011115">
    <property type="entry name" value="SecA_DEAD"/>
</dbReference>
<comment type="catalytic activity">
    <reaction evidence="12">
        <text>ATP + H2O + cellular proteinSide 1 = ADP + phosphate + cellular proteinSide 2.</text>
        <dbReference type="EC" id="7.4.2.8"/>
    </reaction>
</comment>
<dbReference type="InterPro" id="IPR036266">
    <property type="entry name" value="SecA_Wing/Scaffold_sf"/>
</dbReference>
<dbReference type="Pfam" id="PF07516">
    <property type="entry name" value="SecA_SW"/>
    <property type="match status" value="1"/>
</dbReference>
<keyword evidence="11 12" id="KW-0472">Membrane</keyword>
<dbReference type="Gene3D" id="3.40.50.300">
    <property type="entry name" value="P-loop containing nucleotide triphosphate hydrolases"/>
    <property type="match status" value="2"/>
</dbReference>
<dbReference type="Pfam" id="PF01043">
    <property type="entry name" value="SecA_PP_bind"/>
    <property type="match status" value="1"/>
</dbReference>
<evidence type="ECO:0000256" key="3">
    <source>
        <dbReference type="ARBA" id="ARBA00022448"/>
    </source>
</evidence>
<dbReference type="InterPro" id="IPR001650">
    <property type="entry name" value="Helicase_C-like"/>
</dbReference>
<dbReference type="InterPro" id="IPR014001">
    <property type="entry name" value="Helicase_ATP-bd"/>
</dbReference>
<keyword evidence="6 12" id="KW-0547">Nucleotide-binding</keyword>
<dbReference type="GO" id="GO:0005829">
    <property type="term" value="C:cytosol"/>
    <property type="evidence" value="ECO:0007669"/>
    <property type="project" value="TreeGrafter"/>
</dbReference>
<keyword evidence="4 12" id="KW-1003">Cell membrane</keyword>
<dbReference type="SMART" id="SM00957">
    <property type="entry name" value="SecA_DEAD"/>
    <property type="match status" value="1"/>
</dbReference>
<evidence type="ECO:0000256" key="10">
    <source>
        <dbReference type="ARBA" id="ARBA00023010"/>
    </source>
</evidence>
<dbReference type="SUPFAM" id="SSF81886">
    <property type="entry name" value="Helical scaffold and wing domains of SecA"/>
    <property type="match status" value="1"/>
</dbReference>
<keyword evidence="5 12" id="KW-0963">Cytoplasm</keyword>
<keyword evidence="13" id="KW-0175">Coiled coil</keyword>
<keyword evidence="10 12" id="KW-0811">Translocation</keyword>
<dbReference type="PANTHER" id="PTHR30612:SF0">
    <property type="entry name" value="CHLOROPLAST PROTEIN-TRANSPORTING ATPASE"/>
    <property type="match status" value="1"/>
</dbReference>
<name>I6Z6V7_MYCWM</name>
<evidence type="ECO:0000259" key="14">
    <source>
        <dbReference type="PROSITE" id="PS51192"/>
    </source>
</evidence>
<dbReference type="InterPro" id="IPR027417">
    <property type="entry name" value="P-loop_NTPase"/>
</dbReference>
<evidence type="ECO:0000256" key="11">
    <source>
        <dbReference type="ARBA" id="ARBA00023136"/>
    </source>
</evidence>
<dbReference type="KEGG" id="mwe:WEN_02665"/>
<gene>
    <name evidence="12" type="primary">secA</name>
    <name evidence="17" type="ordered locus">WEN_02665</name>
</gene>
<accession>I6Z6V7</accession>
<dbReference type="Gene3D" id="3.90.1440.10">
    <property type="entry name" value="SecA, preprotein cross-linking domain"/>
    <property type="match status" value="1"/>
</dbReference>
<sequence>MDLKALISPSESILSKLNAVVLQIEDFAHELREIEDEQLKLKTKYFLRRLELGESLSDMVPEALAVVREAAYRTHNLFAFRTQLLGALIIYEGNFAEMKTGEGKTLVIVLAAYLLALAKKGLHIVTVNEYLVKRDAEFCRKTLNFLGLSVGFNSTSLTKCLKREMFKCDVTYTTNSELVFDYLRDNMAKNPNEIVLPELSYAIIDEGDSVLIDEAGTPLIISKPVRSAHKEYVEIDLAVKKLDQLDYKIDWESKTVILNSRGVRKLEYFLQIERLYSLENSIIINKIHNALCANFVLQNGREYIVHEDKIKLIDQWTGRILADRSYSYGLQQAIQAKEYLDIENESKVSAKITYQTFFRKYKKIAALSGTGFAEAKEFSETYNMIVVQIPTFRKARRVDLPDMIFRDKVAKTKAIISEIKHHYLRGQPLLVGTSSVDESEHIYSLLLQEGIPCEILNARNHYKEAEIIARAGQKYAVTIATNIAGRGVDIKISPEVVELGGLYVIACEKNESKRVDDQLRGRSGRQGDPGKTVFFISLEDTIFKRFGADKFEKLSKKIKEEHFESSFLSRTINSLQKRIQYSSFDTRKNLIEYSEVLSIQQDIIYNQRKFILFGTENEQVFLNMIDRQINSWMTDFLSQLKEKSNRPADLAYILNTYFFEIENLFWESDFKNKKPKEQEEFLKNVFFYFWELKRARLVNIDINSLLKEIMIEQIDLFWEQHLDDSEKIRTTINLQSMEQKSPLNIFIEKMEEIFIDFQKNCRCGIIREIFLLNSQSCKPELQEYVEKLRKSLEKEQKNTRQI</sequence>
<proteinExistence type="inferred from homology"/>
<dbReference type="HOGENOM" id="CLU_005314_3_0_14"/>
<dbReference type="PRINTS" id="PR00906">
    <property type="entry name" value="SECA"/>
</dbReference>
<dbReference type="GO" id="GO:0005524">
    <property type="term" value="F:ATP binding"/>
    <property type="evidence" value="ECO:0007669"/>
    <property type="project" value="UniProtKB-UniRule"/>
</dbReference>
<dbReference type="PANTHER" id="PTHR30612">
    <property type="entry name" value="SECA INNER MEMBRANE COMPONENT OF SEC PROTEIN SECRETION SYSTEM"/>
    <property type="match status" value="1"/>
</dbReference>
<keyword evidence="8 12" id="KW-0653">Protein transport</keyword>
<evidence type="ECO:0000313" key="18">
    <source>
        <dbReference type="Proteomes" id="UP000009005"/>
    </source>
</evidence>
<dbReference type="EC" id="7.4.2.8" evidence="12"/>
<dbReference type="SUPFAM" id="SSF81767">
    <property type="entry name" value="Pre-protein crosslinking domain of SecA"/>
    <property type="match status" value="1"/>
</dbReference>
<comment type="subcellular location">
    <subcellularLocation>
        <location evidence="12">Cell membrane</location>
        <topology evidence="12">Peripheral membrane protein</topology>
        <orientation evidence="12">Cytoplasmic side</orientation>
    </subcellularLocation>
    <subcellularLocation>
        <location evidence="12">Cytoplasm</location>
    </subcellularLocation>
    <subcellularLocation>
        <location evidence="1">Membrane</location>
        <topology evidence="1">Peripheral membrane protein</topology>
    </subcellularLocation>
    <text evidence="12">Distribution is 50-50.</text>
</comment>
<dbReference type="EMBL" id="CP003703">
    <property type="protein sequence ID" value="AFN65318.1"/>
    <property type="molecule type" value="Genomic_DNA"/>
</dbReference>
<keyword evidence="18" id="KW-1185">Reference proteome</keyword>
<dbReference type="GO" id="GO:0031522">
    <property type="term" value="C:cell envelope Sec protein transport complex"/>
    <property type="evidence" value="ECO:0007669"/>
    <property type="project" value="TreeGrafter"/>
</dbReference>